<name>A0A8S1W9F3_PAROT</name>
<feature type="domain" description="Palmitoyltransferase DHHC" evidence="11">
    <location>
        <begin position="123"/>
        <end position="243"/>
    </location>
</feature>
<dbReference type="PANTHER" id="PTHR22883:SF43">
    <property type="entry name" value="PALMITOYLTRANSFERASE APP"/>
    <property type="match status" value="1"/>
</dbReference>
<evidence type="ECO:0000256" key="6">
    <source>
        <dbReference type="ARBA" id="ARBA00023139"/>
    </source>
</evidence>
<feature type="transmembrane region" description="Helical" evidence="10">
    <location>
        <begin position="166"/>
        <end position="192"/>
    </location>
</feature>
<dbReference type="PANTHER" id="PTHR22883">
    <property type="entry name" value="ZINC FINGER DHHC DOMAIN CONTAINING PROTEIN"/>
    <property type="match status" value="1"/>
</dbReference>
<dbReference type="OrthoDB" id="9909019at2759"/>
<keyword evidence="7" id="KW-0449">Lipoprotein</keyword>
<keyword evidence="13" id="KW-1185">Reference proteome</keyword>
<keyword evidence="5 10" id="KW-0472">Membrane</keyword>
<dbReference type="Proteomes" id="UP000683925">
    <property type="component" value="Unassembled WGS sequence"/>
</dbReference>
<evidence type="ECO:0000256" key="5">
    <source>
        <dbReference type="ARBA" id="ARBA00023136"/>
    </source>
</evidence>
<keyword evidence="6" id="KW-0564">Palmitate</keyword>
<feature type="transmembrane region" description="Helical" evidence="10">
    <location>
        <begin position="39"/>
        <end position="64"/>
    </location>
</feature>
<sequence>MNQNNQQLVHLYQLWPSNNRFFCHGRLMTGPSSDNTTNLITWLLILLIGAPFNFYISPQIWIVLHPSLPIISYVMYLSCVLFLFLTQFTDPGIIPRKEIIEKMKDENLLRLIPTEADNADYQVRICVTCMIKRPPRSNHCAECDNCVDVFDHHCPFVNNCIGKRNYAYFISFISTLTMASISFGIEFLSFVILIATTDEKVQQILIIVLMIPFGICTLLVFGLLVFHIFLMITGKTTKEQLKNLEKSSASRKCERTQSLFNCRTIVEKQQFDQIRYDQDLIKINPIVIPT</sequence>
<dbReference type="GO" id="GO:0006612">
    <property type="term" value="P:protein targeting to membrane"/>
    <property type="evidence" value="ECO:0007669"/>
    <property type="project" value="TreeGrafter"/>
</dbReference>
<evidence type="ECO:0000313" key="12">
    <source>
        <dbReference type="EMBL" id="CAD8184499.1"/>
    </source>
</evidence>
<dbReference type="AlphaFoldDB" id="A0A8S1W9F3"/>
<evidence type="ECO:0000256" key="7">
    <source>
        <dbReference type="ARBA" id="ARBA00023288"/>
    </source>
</evidence>
<keyword evidence="4 10" id="KW-1133">Transmembrane helix</keyword>
<keyword evidence="3 10" id="KW-0812">Transmembrane</keyword>
<keyword evidence="2 10" id="KW-0808">Transferase</keyword>
<dbReference type="GO" id="GO:0005783">
    <property type="term" value="C:endoplasmic reticulum"/>
    <property type="evidence" value="ECO:0007669"/>
    <property type="project" value="TreeGrafter"/>
</dbReference>
<evidence type="ECO:0000256" key="9">
    <source>
        <dbReference type="ARBA" id="ARBA00048048"/>
    </source>
</evidence>
<keyword evidence="8 10" id="KW-0012">Acyltransferase</keyword>
<comment type="subcellular location">
    <subcellularLocation>
        <location evidence="1">Endomembrane system</location>
        <topology evidence="1">Multi-pass membrane protein</topology>
    </subcellularLocation>
</comment>
<dbReference type="GO" id="GO:0005794">
    <property type="term" value="C:Golgi apparatus"/>
    <property type="evidence" value="ECO:0007669"/>
    <property type="project" value="TreeGrafter"/>
</dbReference>
<evidence type="ECO:0000259" key="11">
    <source>
        <dbReference type="Pfam" id="PF01529"/>
    </source>
</evidence>
<evidence type="ECO:0000256" key="2">
    <source>
        <dbReference type="ARBA" id="ARBA00022679"/>
    </source>
</evidence>
<dbReference type="EMBL" id="CAJJDP010000082">
    <property type="protein sequence ID" value="CAD8184499.1"/>
    <property type="molecule type" value="Genomic_DNA"/>
</dbReference>
<evidence type="ECO:0000256" key="4">
    <source>
        <dbReference type="ARBA" id="ARBA00022989"/>
    </source>
</evidence>
<dbReference type="OMA" id="FNCRTIV"/>
<evidence type="ECO:0000256" key="8">
    <source>
        <dbReference type="ARBA" id="ARBA00023315"/>
    </source>
</evidence>
<accession>A0A8S1W9F3</accession>
<gene>
    <name evidence="12" type="ORF">POCTA_138.1.T0830125</name>
</gene>
<protein>
    <recommendedName>
        <fullName evidence="10">Palmitoyltransferase</fullName>
        <ecNumber evidence="10">2.3.1.225</ecNumber>
    </recommendedName>
</protein>
<comment type="domain">
    <text evidence="10">The DHHC domain is required for palmitoyltransferase activity.</text>
</comment>
<comment type="catalytic activity">
    <reaction evidence="9 10">
        <text>L-cysteinyl-[protein] + hexadecanoyl-CoA = S-hexadecanoyl-L-cysteinyl-[protein] + CoA</text>
        <dbReference type="Rhea" id="RHEA:36683"/>
        <dbReference type="Rhea" id="RHEA-COMP:10131"/>
        <dbReference type="Rhea" id="RHEA-COMP:11032"/>
        <dbReference type="ChEBI" id="CHEBI:29950"/>
        <dbReference type="ChEBI" id="CHEBI:57287"/>
        <dbReference type="ChEBI" id="CHEBI:57379"/>
        <dbReference type="ChEBI" id="CHEBI:74151"/>
        <dbReference type="EC" id="2.3.1.225"/>
    </reaction>
</comment>
<dbReference type="GO" id="GO:0019706">
    <property type="term" value="F:protein-cysteine S-palmitoyltransferase activity"/>
    <property type="evidence" value="ECO:0007669"/>
    <property type="project" value="UniProtKB-EC"/>
</dbReference>
<dbReference type="PROSITE" id="PS50216">
    <property type="entry name" value="DHHC"/>
    <property type="match status" value="1"/>
</dbReference>
<reference evidence="12" key="1">
    <citation type="submission" date="2021-01" db="EMBL/GenBank/DDBJ databases">
        <authorList>
            <consortium name="Genoscope - CEA"/>
            <person name="William W."/>
        </authorList>
    </citation>
    <scope>NUCLEOTIDE SEQUENCE</scope>
</reference>
<evidence type="ECO:0000313" key="13">
    <source>
        <dbReference type="Proteomes" id="UP000683925"/>
    </source>
</evidence>
<evidence type="ECO:0000256" key="10">
    <source>
        <dbReference type="RuleBase" id="RU079119"/>
    </source>
</evidence>
<dbReference type="EC" id="2.3.1.225" evidence="10"/>
<organism evidence="12 13">
    <name type="scientific">Paramecium octaurelia</name>
    <dbReference type="NCBI Taxonomy" id="43137"/>
    <lineage>
        <taxon>Eukaryota</taxon>
        <taxon>Sar</taxon>
        <taxon>Alveolata</taxon>
        <taxon>Ciliophora</taxon>
        <taxon>Intramacronucleata</taxon>
        <taxon>Oligohymenophorea</taxon>
        <taxon>Peniculida</taxon>
        <taxon>Parameciidae</taxon>
        <taxon>Paramecium</taxon>
    </lineage>
</organism>
<feature type="transmembrane region" description="Helical" evidence="10">
    <location>
        <begin position="204"/>
        <end position="232"/>
    </location>
</feature>
<evidence type="ECO:0000256" key="1">
    <source>
        <dbReference type="ARBA" id="ARBA00004127"/>
    </source>
</evidence>
<evidence type="ECO:0000256" key="3">
    <source>
        <dbReference type="ARBA" id="ARBA00022692"/>
    </source>
</evidence>
<proteinExistence type="inferred from homology"/>
<dbReference type="InterPro" id="IPR039859">
    <property type="entry name" value="PFA4/ZDH16/20/ERF2-like"/>
</dbReference>
<comment type="caution">
    <text evidence="12">The sequence shown here is derived from an EMBL/GenBank/DDBJ whole genome shotgun (WGS) entry which is preliminary data.</text>
</comment>
<dbReference type="Pfam" id="PF01529">
    <property type="entry name" value="DHHC"/>
    <property type="match status" value="1"/>
</dbReference>
<dbReference type="InterPro" id="IPR001594">
    <property type="entry name" value="Palmitoyltrfase_DHHC"/>
</dbReference>
<comment type="similarity">
    <text evidence="10">Belongs to the DHHC palmitoyltransferase family.</text>
</comment>
<feature type="transmembrane region" description="Helical" evidence="10">
    <location>
        <begin position="70"/>
        <end position="88"/>
    </location>
</feature>